<dbReference type="RefSeq" id="WP_062476719.1">
    <property type="nucleotide sequence ID" value="NZ_CP013650.1"/>
</dbReference>
<feature type="DNA-binding region" description="H-T-H motif" evidence="2">
    <location>
        <begin position="24"/>
        <end position="43"/>
    </location>
</feature>
<protein>
    <submittedName>
        <fullName evidence="4">TetR family transcriptional regulator</fullName>
    </submittedName>
</protein>
<dbReference type="OrthoDB" id="7375611at2"/>
<sequence>MTDKSTILDKALQLGLERGWEELRLHDIADALDIPLADIAQHFSQKDDLVDAWFDRADQHLLSIKAESDWLALPAERRIEEVIWRWLEALAPYRRVTGQMLLYKLEPGHIHLQIGGVLRISRTVQWLMEAADLKARHLHRIRQEIALSTVFVSTFVHWLTDSSVHQQSCRQSLKRKLAVGAKLNIWK</sequence>
<proteinExistence type="predicted"/>
<reference evidence="4 5" key="1">
    <citation type="submission" date="2015-12" db="EMBL/GenBank/DDBJ databases">
        <title>Complete genome of Lacimicrobium alkaliphilum KCTC 32984.</title>
        <authorList>
            <person name="Kim S.-G."/>
            <person name="Lee Y.-J."/>
        </authorList>
    </citation>
    <scope>NUCLEOTIDE SEQUENCE [LARGE SCALE GENOMIC DNA]</scope>
    <source>
        <strain evidence="4 5">YelD216</strain>
    </source>
</reference>
<feature type="domain" description="HTH tetR-type" evidence="3">
    <location>
        <begin position="1"/>
        <end position="61"/>
    </location>
</feature>
<keyword evidence="5" id="KW-1185">Reference proteome</keyword>
<evidence type="ECO:0000256" key="1">
    <source>
        <dbReference type="ARBA" id="ARBA00023125"/>
    </source>
</evidence>
<dbReference type="Pfam" id="PF00440">
    <property type="entry name" value="TetR_N"/>
    <property type="match status" value="1"/>
</dbReference>
<dbReference type="STRING" id="1526571.AT746_03945"/>
<dbReference type="PROSITE" id="PS50977">
    <property type="entry name" value="HTH_TETR_2"/>
    <property type="match status" value="1"/>
</dbReference>
<dbReference type="AlphaFoldDB" id="A0A0U3AHG7"/>
<name>A0A0U3AHG7_9ALTE</name>
<dbReference type="Proteomes" id="UP000068447">
    <property type="component" value="Chromosome"/>
</dbReference>
<dbReference type="GO" id="GO:0003677">
    <property type="term" value="F:DNA binding"/>
    <property type="evidence" value="ECO:0007669"/>
    <property type="project" value="UniProtKB-UniRule"/>
</dbReference>
<evidence type="ECO:0000313" key="4">
    <source>
        <dbReference type="EMBL" id="ALS97506.1"/>
    </source>
</evidence>
<dbReference type="EMBL" id="CP013650">
    <property type="protein sequence ID" value="ALS97506.1"/>
    <property type="molecule type" value="Genomic_DNA"/>
</dbReference>
<evidence type="ECO:0000313" key="5">
    <source>
        <dbReference type="Proteomes" id="UP000068447"/>
    </source>
</evidence>
<gene>
    <name evidence="4" type="ORF">AT746_03945</name>
</gene>
<dbReference type="InterPro" id="IPR001647">
    <property type="entry name" value="HTH_TetR"/>
</dbReference>
<evidence type="ECO:0000259" key="3">
    <source>
        <dbReference type="PROSITE" id="PS50977"/>
    </source>
</evidence>
<dbReference type="Gene3D" id="1.10.357.10">
    <property type="entry name" value="Tetracycline Repressor, domain 2"/>
    <property type="match status" value="1"/>
</dbReference>
<evidence type="ECO:0000256" key="2">
    <source>
        <dbReference type="PROSITE-ProRule" id="PRU00335"/>
    </source>
</evidence>
<keyword evidence="1 2" id="KW-0238">DNA-binding</keyword>
<dbReference type="SUPFAM" id="SSF46689">
    <property type="entry name" value="Homeodomain-like"/>
    <property type="match status" value="1"/>
</dbReference>
<organism evidence="4 5">
    <name type="scientific">Lacimicrobium alkaliphilum</name>
    <dbReference type="NCBI Taxonomy" id="1526571"/>
    <lineage>
        <taxon>Bacteria</taxon>
        <taxon>Pseudomonadati</taxon>
        <taxon>Pseudomonadota</taxon>
        <taxon>Gammaproteobacteria</taxon>
        <taxon>Alteromonadales</taxon>
        <taxon>Alteromonadaceae</taxon>
        <taxon>Lacimicrobium</taxon>
    </lineage>
</organism>
<dbReference type="KEGG" id="lal:AT746_03945"/>
<dbReference type="InterPro" id="IPR009057">
    <property type="entry name" value="Homeodomain-like_sf"/>
</dbReference>
<accession>A0A0U3AHG7</accession>